<dbReference type="Proteomes" id="UP000250572">
    <property type="component" value="Unassembled WGS sequence"/>
</dbReference>
<dbReference type="PANTHER" id="PTHR43841:SF3">
    <property type="entry name" value="(3R)-HYDROXYACYL-ACP DEHYDRATASE SUBUNIT HADB"/>
    <property type="match status" value="1"/>
</dbReference>
<dbReference type="PANTHER" id="PTHR43841">
    <property type="entry name" value="3-HYDROXYACYL-THIOESTER DEHYDRATASE HTDX-RELATED"/>
    <property type="match status" value="1"/>
</dbReference>
<reference evidence="1 2" key="1">
    <citation type="journal article" date="2018" name="G3 (Bethesda)">
        <title>A High-Quality Reference Genome for the Invasive Mosquitofish Gambusia affinis Using a Chicago Library.</title>
        <authorList>
            <person name="Hoffberg S.L."/>
            <person name="Troendle N.J."/>
            <person name="Glenn T.C."/>
            <person name="Mahmud O."/>
            <person name="Louha S."/>
            <person name="Chalopin D."/>
            <person name="Bennetzen J.L."/>
            <person name="Mauricio R."/>
        </authorList>
    </citation>
    <scope>NUCLEOTIDE SEQUENCE [LARGE SCALE GENOMIC DNA]</scope>
    <source>
        <strain evidence="1">NE01/NJP1002.9</strain>
        <tissue evidence="1">Muscle</tissue>
    </source>
</reference>
<accession>A0A315VGX8</accession>
<protein>
    <submittedName>
        <fullName evidence="1">Uncharacterized protein</fullName>
    </submittedName>
</protein>
<feature type="non-terminal residue" evidence="1">
    <location>
        <position position="409"/>
    </location>
</feature>
<comment type="caution">
    <text evidence="1">The sequence shown here is derived from an EMBL/GenBank/DDBJ whole genome shotgun (WGS) entry which is preliminary data.</text>
</comment>
<keyword evidence="2" id="KW-1185">Reference proteome</keyword>
<organism evidence="1 2">
    <name type="scientific">Gambusia affinis</name>
    <name type="common">Western mosquitofish</name>
    <name type="synonym">Heterandria affinis</name>
    <dbReference type="NCBI Taxonomy" id="33528"/>
    <lineage>
        <taxon>Eukaryota</taxon>
        <taxon>Metazoa</taxon>
        <taxon>Chordata</taxon>
        <taxon>Craniata</taxon>
        <taxon>Vertebrata</taxon>
        <taxon>Euteleostomi</taxon>
        <taxon>Actinopterygii</taxon>
        <taxon>Neopterygii</taxon>
        <taxon>Teleostei</taxon>
        <taxon>Neoteleostei</taxon>
        <taxon>Acanthomorphata</taxon>
        <taxon>Ovalentaria</taxon>
        <taxon>Atherinomorphae</taxon>
        <taxon>Cyprinodontiformes</taxon>
        <taxon>Poeciliidae</taxon>
        <taxon>Poeciliinae</taxon>
        <taxon>Gambusia</taxon>
    </lineage>
</organism>
<dbReference type="AlphaFoldDB" id="A0A315VGX8"/>
<dbReference type="Gene3D" id="3.10.129.10">
    <property type="entry name" value="Hotdog Thioesterase"/>
    <property type="match status" value="1"/>
</dbReference>
<evidence type="ECO:0000313" key="2">
    <source>
        <dbReference type="Proteomes" id="UP000250572"/>
    </source>
</evidence>
<sequence>MGNARSCVVASLSVCSVCLGYMYIYRSHKLLRQNALNSDTLPSFVYLYVKYLGRAVTRRAGHLYAARAIGARAVVYTVLNCRLDKTLLRRFCGAAGYGWDYPDTEFRDLPLCFPEVLCSRLMLMLLTDHDFRLSPAGLVRVRQSLKTLQPIDELKKGPFTLQVAVEGYQQTDAGVEVDVCLSAASRSGSPEEPDNKDNMKQVEVRVPMTTGPQCVWPFTDYSPHRLLSLPAVFCGLKSRTAPGFWMLTVCLAEIEKRKGRKAADWRPQIFVQPSRMMRHASVVPPGVEVITAPVSVTAQFKETQPAAGTVTIRFWDTSKNAGLSADEDLSFQVQLQGQSSSHMIICLIASCNNMVTHEKTFPPAVRRIRGRQTAQITASGPICEVVRRRQQCQHFLLSATREQQCGGLA</sequence>
<gene>
    <name evidence="1" type="ORF">CCH79_00009888</name>
</gene>
<dbReference type="EMBL" id="NHOQ01002301">
    <property type="protein sequence ID" value="PWA18382.1"/>
    <property type="molecule type" value="Genomic_DNA"/>
</dbReference>
<proteinExistence type="predicted"/>
<evidence type="ECO:0000313" key="1">
    <source>
        <dbReference type="EMBL" id="PWA18382.1"/>
    </source>
</evidence>
<name>A0A315VGX8_GAMAF</name>